<evidence type="ECO:0000256" key="1">
    <source>
        <dbReference type="SAM" id="Phobius"/>
    </source>
</evidence>
<dbReference type="EMBL" id="MOXJ01000008">
    <property type="protein sequence ID" value="PDO10910.1"/>
    <property type="molecule type" value="Genomic_DNA"/>
</dbReference>
<dbReference type="InterPro" id="IPR025664">
    <property type="entry name" value="Spore_III_AC/AD"/>
</dbReference>
<keyword evidence="1" id="KW-0472">Membrane</keyword>
<evidence type="ECO:0000313" key="3">
    <source>
        <dbReference type="Proteomes" id="UP000243688"/>
    </source>
</evidence>
<dbReference type="NCBIfam" id="TIGR02849">
    <property type="entry name" value="spore_III_AD"/>
    <property type="match status" value="1"/>
</dbReference>
<comment type="caution">
    <text evidence="2">The sequence shown here is derived from an EMBL/GenBank/DDBJ whole genome shotgun (WGS) entry which is preliminary data.</text>
</comment>
<keyword evidence="1" id="KW-1133">Transmembrane helix</keyword>
<dbReference type="Pfam" id="PF06686">
    <property type="entry name" value="SpoIIIAC"/>
    <property type="match status" value="2"/>
</dbReference>
<feature type="transmembrane region" description="Helical" evidence="1">
    <location>
        <begin position="66"/>
        <end position="86"/>
    </location>
</feature>
<keyword evidence="1" id="KW-0812">Transmembrane</keyword>
<proteinExistence type="predicted"/>
<feature type="transmembrane region" description="Helical" evidence="1">
    <location>
        <begin position="106"/>
        <end position="124"/>
    </location>
</feature>
<sequence>MDIVKIVGIGLLAAALGLVVREQKPVFAFLLAVAAGWFVFFLVVEKISSVFDALERMAREARVDPAYLKIVLKVIGIAYIAEFGAQAIRDAGHEAVAAKVELAGKVLILAMAVPIVTAMVETVVRMLPGA</sequence>
<evidence type="ECO:0000313" key="2">
    <source>
        <dbReference type="EMBL" id="PDO10910.1"/>
    </source>
</evidence>
<feature type="transmembrane region" description="Helical" evidence="1">
    <location>
        <begin position="27"/>
        <end position="45"/>
    </location>
</feature>
<dbReference type="InterPro" id="IPR014211">
    <property type="entry name" value="Spore_III_AD"/>
</dbReference>
<dbReference type="AlphaFoldDB" id="A0A2A6E194"/>
<accession>A0A2A6E194</accession>
<dbReference type="Proteomes" id="UP000243688">
    <property type="component" value="Unassembled WGS sequence"/>
</dbReference>
<reference evidence="2 3" key="1">
    <citation type="submission" date="2016-12" db="EMBL/GenBank/DDBJ databases">
        <title>Candidatus Reconcilibacillus cellulovorans genome.</title>
        <authorList>
            <person name="Kolinko S."/>
            <person name="Wu Y.-W."/>
            <person name="Tachea F."/>
            <person name="Denzel E."/>
            <person name="Hiras J."/>
            <person name="Baecker N."/>
            <person name="Chan L.J."/>
            <person name="Eichorst S.A."/>
            <person name="Frey D."/>
            <person name="Adams P.D."/>
            <person name="Pray T."/>
            <person name="Tanjore D."/>
            <person name="Petzold C.J."/>
            <person name="Gladden J.M."/>
            <person name="Simmons B.A."/>
            <person name="Singer S.W."/>
        </authorList>
    </citation>
    <scope>NUCLEOTIDE SEQUENCE [LARGE SCALE GENOMIC DNA]</scope>
    <source>
        <strain evidence="2">JTherm</strain>
    </source>
</reference>
<organism evidence="2 3">
    <name type="scientific">Candidatus Reconcilbacillus cellulovorans</name>
    <dbReference type="NCBI Taxonomy" id="1906605"/>
    <lineage>
        <taxon>Bacteria</taxon>
        <taxon>Bacillati</taxon>
        <taxon>Bacillota</taxon>
        <taxon>Bacilli</taxon>
        <taxon>Bacillales</taxon>
        <taxon>Paenibacillaceae</taxon>
        <taxon>Candidatus Reconcilbacillus</taxon>
    </lineage>
</organism>
<gene>
    <name evidence="2" type="ORF">BLM47_05000</name>
</gene>
<name>A0A2A6E194_9BACL</name>
<protein>
    <submittedName>
        <fullName evidence="2">Stage III sporulation protein AD</fullName>
    </submittedName>
</protein>